<dbReference type="Pfam" id="PF07495">
    <property type="entry name" value="Y_Y_Y"/>
    <property type="match status" value="1"/>
</dbReference>
<dbReference type="SMART" id="SM00388">
    <property type="entry name" value="HisKA"/>
    <property type="match status" value="1"/>
</dbReference>
<accession>A0A3E4WER5</accession>
<dbReference type="SUPFAM" id="SSF52172">
    <property type="entry name" value="CheY-like"/>
    <property type="match status" value="1"/>
</dbReference>
<dbReference type="PROSITE" id="PS50110">
    <property type="entry name" value="RESPONSE_REGULATORY"/>
    <property type="match status" value="1"/>
</dbReference>
<feature type="transmembrane region" description="Helical" evidence="9">
    <location>
        <begin position="800"/>
        <end position="823"/>
    </location>
</feature>
<dbReference type="InterPro" id="IPR036097">
    <property type="entry name" value="HisK_dim/P_sf"/>
</dbReference>
<dbReference type="Pfam" id="PF12833">
    <property type="entry name" value="HTH_18"/>
    <property type="match status" value="1"/>
</dbReference>
<evidence type="ECO:0000256" key="7">
    <source>
        <dbReference type="PROSITE-ProRule" id="PRU00169"/>
    </source>
</evidence>
<dbReference type="GO" id="GO:0043565">
    <property type="term" value="F:sequence-specific DNA binding"/>
    <property type="evidence" value="ECO:0007669"/>
    <property type="project" value="InterPro"/>
</dbReference>
<comment type="caution">
    <text evidence="13">The sequence shown here is derived from an EMBL/GenBank/DDBJ whole genome shotgun (WGS) entry which is preliminary data.</text>
</comment>
<dbReference type="SUPFAM" id="SSF47384">
    <property type="entry name" value="Homodimeric domain of signal transducing histidine kinase"/>
    <property type="match status" value="1"/>
</dbReference>
<organism evidence="13 14">
    <name type="scientific">Phocaeicola plebeius</name>
    <dbReference type="NCBI Taxonomy" id="310297"/>
    <lineage>
        <taxon>Bacteria</taxon>
        <taxon>Pseudomonadati</taxon>
        <taxon>Bacteroidota</taxon>
        <taxon>Bacteroidia</taxon>
        <taxon>Bacteroidales</taxon>
        <taxon>Bacteroidaceae</taxon>
        <taxon>Phocaeicola</taxon>
    </lineage>
</organism>
<dbReference type="SUPFAM" id="SSF63829">
    <property type="entry name" value="Calcium-dependent phosphotriesterase"/>
    <property type="match status" value="2"/>
</dbReference>
<dbReference type="PROSITE" id="PS01124">
    <property type="entry name" value="HTH_ARAC_FAMILY_2"/>
    <property type="match status" value="1"/>
</dbReference>
<feature type="domain" description="Histidine kinase" evidence="11">
    <location>
        <begin position="855"/>
        <end position="1080"/>
    </location>
</feature>
<dbReference type="InterPro" id="IPR011044">
    <property type="entry name" value="Quino_amine_DH_bsu"/>
</dbReference>
<dbReference type="GO" id="GO:0000155">
    <property type="term" value="F:phosphorelay sensor kinase activity"/>
    <property type="evidence" value="ECO:0007669"/>
    <property type="project" value="InterPro"/>
</dbReference>
<evidence type="ECO:0000256" key="8">
    <source>
        <dbReference type="SAM" id="Coils"/>
    </source>
</evidence>
<dbReference type="SUPFAM" id="SSF55874">
    <property type="entry name" value="ATPase domain of HSP90 chaperone/DNA topoisomerase II/histidine kinase"/>
    <property type="match status" value="1"/>
</dbReference>
<dbReference type="Gene3D" id="1.10.287.130">
    <property type="match status" value="1"/>
</dbReference>
<dbReference type="PRINTS" id="PR00344">
    <property type="entry name" value="BCTRLSENSOR"/>
</dbReference>
<dbReference type="InterPro" id="IPR011110">
    <property type="entry name" value="Reg_prop"/>
</dbReference>
<protein>
    <recommendedName>
        <fullName evidence="2">histidine kinase</fullName>
        <ecNumber evidence="2">2.7.13.3</ecNumber>
    </recommendedName>
</protein>
<dbReference type="InterPro" id="IPR011006">
    <property type="entry name" value="CheY-like_superfamily"/>
</dbReference>
<evidence type="ECO:0000256" key="5">
    <source>
        <dbReference type="ARBA" id="ARBA00023125"/>
    </source>
</evidence>
<feature type="coiled-coil region" evidence="8">
    <location>
        <begin position="1237"/>
        <end position="1264"/>
    </location>
</feature>
<dbReference type="PROSITE" id="PS50109">
    <property type="entry name" value="HIS_KIN"/>
    <property type="match status" value="1"/>
</dbReference>
<dbReference type="InterPro" id="IPR009057">
    <property type="entry name" value="Homeodomain-like_sf"/>
</dbReference>
<evidence type="ECO:0000256" key="4">
    <source>
        <dbReference type="ARBA" id="ARBA00023015"/>
    </source>
</evidence>
<evidence type="ECO:0000259" key="11">
    <source>
        <dbReference type="PROSITE" id="PS50109"/>
    </source>
</evidence>
<feature type="modified residue" description="4-aspartylphosphate" evidence="7">
    <location>
        <position position="1181"/>
    </location>
</feature>
<keyword evidence="3 7" id="KW-0597">Phosphoprotein</keyword>
<comment type="catalytic activity">
    <reaction evidence="1">
        <text>ATP + protein L-histidine = ADP + protein N-phospho-L-histidine.</text>
        <dbReference type="EC" id="2.7.13.3"/>
    </reaction>
</comment>
<dbReference type="InterPro" id="IPR013783">
    <property type="entry name" value="Ig-like_fold"/>
</dbReference>
<dbReference type="Gene3D" id="1.10.10.60">
    <property type="entry name" value="Homeodomain-like"/>
    <property type="match status" value="1"/>
</dbReference>
<keyword evidence="9" id="KW-1133">Transmembrane helix</keyword>
<evidence type="ECO:0000256" key="9">
    <source>
        <dbReference type="SAM" id="Phobius"/>
    </source>
</evidence>
<dbReference type="Gene3D" id="3.40.50.2300">
    <property type="match status" value="1"/>
</dbReference>
<feature type="domain" description="HTH araC/xylS-type" evidence="10">
    <location>
        <begin position="1282"/>
        <end position="1382"/>
    </location>
</feature>
<dbReference type="GO" id="GO:0003700">
    <property type="term" value="F:DNA-binding transcription factor activity"/>
    <property type="evidence" value="ECO:0007669"/>
    <property type="project" value="InterPro"/>
</dbReference>
<evidence type="ECO:0000256" key="6">
    <source>
        <dbReference type="ARBA" id="ARBA00023163"/>
    </source>
</evidence>
<keyword evidence="9" id="KW-0472">Membrane</keyword>
<reference evidence="13 14" key="1">
    <citation type="submission" date="2018-08" db="EMBL/GenBank/DDBJ databases">
        <title>A genome reference for cultivated species of the human gut microbiota.</title>
        <authorList>
            <person name="Zou Y."/>
            <person name="Xue W."/>
            <person name="Luo G."/>
        </authorList>
    </citation>
    <scope>NUCLEOTIDE SEQUENCE [LARGE SCALE GENOMIC DNA]</scope>
    <source>
        <strain evidence="13 14">OM08-14</strain>
    </source>
</reference>
<proteinExistence type="predicted"/>
<dbReference type="EMBL" id="QSTF01000013">
    <property type="protein sequence ID" value="RGM40699.1"/>
    <property type="molecule type" value="Genomic_DNA"/>
</dbReference>
<dbReference type="InterPro" id="IPR003594">
    <property type="entry name" value="HATPase_dom"/>
</dbReference>
<dbReference type="Proteomes" id="UP000260780">
    <property type="component" value="Unassembled WGS sequence"/>
</dbReference>
<dbReference type="Gene3D" id="3.30.565.10">
    <property type="entry name" value="Histidine kinase-like ATPase, C-terminal domain"/>
    <property type="match status" value="1"/>
</dbReference>
<gene>
    <name evidence="13" type="ORF">DXC17_07040</name>
</gene>
<dbReference type="FunFam" id="1.10.287.130:FF:000045">
    <property type="entry name" value="Two-component system sensor histidine kinase/response regulator"/>
    <property type="match status" value="1"/>
</dbReference>
<dbReference type="SUPFAM" id="SSF50969">
    <property type="entry name" value="YVTN repeat-like/Quinoprotein amine dehydrogenase"/>
    <property type="match status" value="1"/>
</dbReference>
<dbReference type="FunFam" id="3.40.50.2300:FF:000138">
    <property type="entry name" value="Two-component system sensor histidine kinase/response regulator"/>
    <property type="match status" value="1"/>
</dbReference>
<dbReference type="EC" id="2.7.13.3" evidence="2"/>
<dbReference type="InterPro" id="IPR005467">
    <property type="entry name" value="His_kinase_dom"/>
</dbReference>
<keyword evidence="9" id="KW-0812">Transmembrane</keyword>
<dbReference type="InterPro" id="IPR036890">
    <property type="entry name" value="HATPase_C_sf"/>
</dbReference>
<dbReference type="InterPro" id="IPR011123">
    <property type="entry name" value="Y_Y_Y"/>
</dbReference>
<dbReference type="Pfam" id="PF00512">
    <property type="entry name" value="HisKA"/>
    <property type="match status" value="1"/>
</dbReference>
<dbReference type="InterPro" id="IPR004358">
    <property type="entry name" value="Sig_transdc_His_kin-like_C"/>
</dbReference>
<keyword evidence="5" id="KW-0238">DNA-binding</keyword>
<dbReference type="CDD" id="cd00075">
    <property type="entry name" value="HATPase"/>
    <property type="match status" value="1"/>
</dbReference>
<dbReference type="PANTHER" id="PTHR43547">
    <property type="entry name" value="TWO-COMPONENT HISTIDINE KINASE"/>
    <property type="match status" value="1"/>
</dbReference>
<keyword evidence="6" id="KW-0804">Transcription</keyword>
<evidence type="ECO:0000313" key="14">
    <source>
        <dbReference type="Proteomes" id="UP000260780"/>
    </source>
</evidence>
<keyword evidence="4" id="KW-0805">Transcription regulation</keyword>
<sequence length="1393" mass="158856">MKKKNLLCITNNTYISTNLSIREITKCKLMIQIMKNKTFILIIFLCFLPLFCKGQFCKLYSTHGDISSSMINHIYQDSKGYIWVSTEDGLNKYDGAKFVNYKNHFNDSTSLLGNHVYRTFQDAKGNLYVLSIKGLQIYNYKSDSFITINKSNSSYEYNNKSIAQLSDGSILIGTSGYGIKELSFNDSGNFQVKDWNTSLIGHTINDIMEDHKGNIWICTEYHGVVRIDKNKKIHHYTLGKPYGNQFINCCTEDSNGNIYAGTSGRGVFIYNQEDDTFHQIFHSSFPIKVFKQNNNLMLIGIDGEGIVAYDISKKSIANTDFYIDNIKIKKSKVHSLLTDSSNNLWIGIYQKGVAFIPSQANMFNYIGNFSSIRNYIGSNCITALCETTDKGKLIVGTDNDGIYLLDKNYNFIQHLTQDKNPDVPPTVMCLFEDSNKKVWIGSYLSGISLFDSQTNKLSKTSLRNNEGNEITKVYRFVEDPHKRLWIGTMGTGLYYVDLPASSASYSDLKVHQALSEKEINQWINTLLYIPNGRLYIGTYDGIKCIDTEKLKVVGKEKVLIGLSINTIAQGPDDHIWAGTPEGIYVMDYNLNIIEKFTTHNGLPNNLISSIIVDKNKDIWVSTSQGIAKYNSHNKSFIPFFASDGLYNNEFSRNAYCISPDGKILFGGTNGIVFFNPNDIETQKFQSNIRITGFYLHDKAVNEMTQSGSYHVIDNDIFHTKEINLSHYDNSFYIEFATDNFISPQNYLYSMNNGTWNSLPKGSSRVSFSNLPVGKYEFKVKAINGTSESKIKTIVINIHPAWYNSGLAWVIYILIIISIIAIFIHQAKEKYRVRQEMLKHKHLEEINESKLQFFINISHEIRTPMSLIISPLQKLISTDNDSERQKSYSLIERNAQRILNLINQLMDIRKIDKNQMKLSFTEVDLISFINDIKNTFAYQAAAKGAKLNIITQMESLKVWLDPNNFDKVIFNLLSNSFKHIQNEGEINIYINSVNNSSNVYPLNNYAEIIIEDNGTGIKESEMERIFERFYQISDDRSRSKGTGIGLHLSMSLIKMHHGTITVKNNENKSGCSFTIHIPLGCSHLSTEELYQNNNKNISEQPSIEDQPLQHIPASIEENENSEDGTKKVIRKKHSILIVEDEDEIRNYLLTELGSHFRVLSCSNGKEALDLIMHHMPDLVLSDIMMPEVNGITLLRKLKQNIKTNHIPVILLTAKNSEKDYIEGLSLGADAYIAKPFNLDILITTIENLIKNREILRNNFSGKQEQNDNIEVAQPQSADEKLMQKVLKVINKNLNNPDLNAEMIAAEVGISRVHLYRKLKELTNQSTRDFIRNIRLKQAEILLKSEKNYSMSEIAQLVGFNNTTYFSNAFKELYGVSPSKYTERCKEKEEEKKDE</sequence>
<dbReference type="SMART" id="SM00448">
    <property type="entry name" value="REC"/>
    <property type="match status" value="1"/>
</dbReference>
<dbReference type="Gene3D" id="2.130.10.10">
    <property type="entry name" value="YVTN repeat-like/Quinoprotein amine dehydrogenase"/>
    <property type="match status" value="2"/>
</dbReference>
<dbReference type="STRING" id="310297.BHV76_02755"/>
<dbReference type="CDD" id="cd17574">
    <property type="entry name" value="REC_OmpR"/>
    <property type="match status" value="1"/>
</dbReference>
<dbReference type="InterPro" id="IPR001789">
    <property type="entry name" value="Sig_transdc_resp-reg_receiver"/>
</dbReference>
<feature type="transmembrane region" description="Helical" evidence="9">
    <location>
        <begin position="38"/>
        <end position="56"/>
    </location>
</feature>
<evidence type="ECO:0000259" key="12">
    <source>
        <dbReference type="PROSITE" id="PS50110"/>
    </source>
</evidence>
<dbReference type="SUPFAM" id="SSF46689">
    <property type="entry name" value="Homeodomain-like"/>
    <property type="match status" value="1"/>
</dbReference>
<name>A0A3E4WER5_9BACT</name>
<dbReference type="SMART" id="SM00342">
    <property type="entry name" value="HTH_ARAC"/>
    <property type="match status" value="1"/>
</dbReference>
<dbReference type="InterPro" id="IPR015943">
    <property type="entry name" value="WD40/YVTN_repeat-like_dom_sf"/>
</dbReference>
<dbReference type="Pfam" id="PF00072">
    <property type="entry name" value="Response_reg"/>
    <property type="match status" value="1"/>
</dbReference>
<dbReference type="SMART" id="SM00387">
    <property type="entry name" value="HATPase_c"/>
    <property type="match status" value="1"/>
</dbReference>
<feature type="domain" description="Response regulatory" evidence="12">
    <location>
        <begin position="1133"/>
        <end position="1248"/>
    </location>
</feature>
<evidence type="ECO:0000313" key="13">
    <source>
        <dbReference type="EMBL" id="RGM40699.1"/>
    </source>
</evidence>
<dbReference type="InterPro" id="IPR018060">
    <property type="entry name" value="HTH_AraC"/>
</dbReference>
<dbReference type="Pfam" id="PF07494">
    <property type="entry name" value="Reg_prop"/>
    <property type="match status" value="3"/>
</dbReference>
<dbReference type="InterPro" id="IPR018062">
    <property type="entry name" value="HTH_AraC-typ_CS"/>
</dbReference>
<dbReference type="InterPro" id="IPR003661">
    <property type="entry name" value="HisK_dim/P_dom"/>
</dbReference>
<keyword evidence="8" id="KW-0175">Coiled coil</keyword>
<evidence type="ECO:0000256" key="3">
    <source>
        <dbReference type="ARBA" id="ARBA00022553"/>
    </source>
</evidence>
<evidence type="ECO:0000259" key="10">
    <source>
        <dbReference type="PROSITE" id="PS01124"/>
    </source>
</evidence>
<dbReference type="PROSITE" id="PS00041">
    <property type="entry name" value="HTH_ARAC_FAMILY_1"/>
    <property type="match status" value="1"/>
</dbReference>
<dbReference type="Gene3D" id="2.60.40.10">
    <property type="entry name" value="Immunoglobulins"/>
    <property type="match status" value="1"/>
</dbReference>
<dbReference type="Pfam" id="PF02518">
    <property type="entry name" value="HATPase_c"/>
    <property type="match status" value="1"/>
</dbReference>
<evidence type="ECO:0000256" key="2">
    <source>
        <dbReference type="ARBA" id="ARBA00012438"/>
    </source>
</evidence>
<evidence type="ECO:0000256" key="1">
    <source>
        <dbReference type="ARBA" id="ARBA00000085"/>
    </source>
</evidence>
<dbReference type="PANTHER" id="PTHR43547:SF2">
    <property type="entry name" value="HYBRID SIGNAL TRANSDUCTION HISTIDINE KINASE C"/>
    <property type="match status" value="1"/>
</dbReference>
<dbReference type="CDD" id="cd00082">
    <property type="entry name" value="HisKA"/>
    <property type="match status" value="1"/>
</dbReference>